<evidence type="ECO:0000256" key="1">
    <source>
        <dbReference type="ARBA" id="ARBA00009431"/>
    </source>
</evidence>
<evidence type="ECO:0000256" key="3">
    <source>
        <dbReference type="ARBA" id="ARBA00022670"/>
    </source>
</evidence>
<evidence type="ECO:0000256" key="4">
    <source>
        <dbReference type="ARBA" id="ARBA00022729"/>
    </source>
</evidence>
<dbReference type="SUPFAM" id="SSF53474">
    <property type="entry name" value="alpha/beta-Hydrolases"/>
    <property type="match status" value="1"/>
</dbReference>
<dbReference type="VEuPathDB" id="VectorBase:ISCW010424"/>
<dbReference type="Gene3D" id="3.40.50.1820">
    <property type="entry name" value="alpha/beta hydrolase"/>
    <property type="match status" value="1"/>
</dbReference>
<proteinExistence type="inferred from homology"/>
<dbReference type="HOGENOM" id="CLU_008523_10_1_1"/>
<comment type="similarity">
    <text evidence="1">Belongs to the peptidase S10 family.</text>
</comment>
<dbReference type="VEuPathDB" id="VectorBase:ISCP_033130"/>
<keyword evidence="6" id="KW-0325">Glycoprotein</keyword>
<dbReference type="InterPro" id="IPR001563">
    <property type="entry name" value="Peptidase_S10"/>
</dbReference>
<evidence type="ECO:0000313" key="8">
    <source>
        <dbReference type="EnsemblMetazoa" id="ISCW010424-PA"/>
    </source>
</evidence>
<dbReference type="EMBL" id="ABJB010089412">
    <property type="status" value="NOT_ANNOTATED_CDS"/>
    <property type="molecule type" value="Genomic_DNA"/>
</dbReference>
<feature type="non-terminal residue" evidence="7">
    <location>
        <position position="1"/>
    </location>
</feature>
<reference evidence="7 9" key="1">
    <citation type="submission" date="2008-03" db="EMBL/GenBank/DDBJ databases">
        <title>Annotation of Ixodes scapularis.</title>
        <authorList>
            <consortium name="Ixodes scapularis Genome Project Consortium"/>
            <person name="Caler E."/>
            <person name="Hannick L.I."/>
            <person name="Bidwell S."/>
            <person name="Joardar V."/>
            <person name="Thiagarajan M."/>
            <person name="Amedeo P."/>
            <person name="Galinsky K.J."/>
            <person name="Schobel S."/>
            <person name="Inman J."/>
            <person name="Hostetler J."/>
            <person name="Miller J."/>
            <person name="Hammond M."/>
            <person name="Megy K."/>
            <person name="Lawson D."/>
            <person name="Kodira C."/>
            <person name="Sutton G."/>
            <person name="Meyer J."/>
            <person name="Hill C.A."/>
            <person name="Birren B."/>
            <person name="Nene V."/>
            <person name="Collins F."/>
            <person name="Alarcon-Chaidez F."/>
            <person name="Wikel S."/>
            <person name="Strausberg R."/>
        </authorList>
    </citation>
    <scope>NUCLEOTIDE SEQUENCE [LARGE SCALE GENOMIC DNA]</scope>
    <source>
        <strain evidence="9">Wikel</strain>
        <strain evidence="7">Wikel colony</strain>
    </source>
</reference>
<dbReference type="GO" id="GO:0004185">
    <property type="term" value="F:serine-type carboxypeptidase activity"/>
    <property type="evidence" value="ECO:0000318"/>
    <property type="project" value="GO_Central"/>
</dbReference>
<dbReference type="EMBL" id="ABJB010086913">
    <property type="status" value="NOT_ANNOTATED_CDS"/>
    <property type="molecule type" value="Genomic_DNA"/>
</dbReference>
<keyword evidence="9" id="KW-1185">Reference proteome</keyword>
<sequence length="435" mass="49475">QGSSISDIFGPGEPLYLTPLIEKNQLDKARALSRVGTLGLVRDVPSYSGFLTVNPSLGSNIFFWFFPAMDRTRYTGHLYWVNLGTCRIIPFCVGISSHREYKLSISSQKRSLKRKDTAIEHEKIGYKNSGALRNPRPLYKNLLYFCFIFYKQLGFFFCFPPQNTRNEGWFALRHSCKYVPTIGHAIDTAVQPRVKINLKGIAIGNADIDPLTMMGYADYIYEIGLVDRNQAAVLRERTDAAINLIKQGRYLEANDVVAPIFDGSPSIYNNLTGFTNYFNYLLTKEPEDQRYYISFIQTTRVRKAIHVGSLPFYDFNPTVYDNFNGDKMVSAKPWFTSLLEKYKVLLYSGQLDIILAYPYTESFLASVNWTGASALAAVSRQIWRTPGGTDIYGYVRQVANFTEVLVRNGGHILPYDQPEAAYDMITRFIDGKPFV</sequence>
<dbReference type="VEuPathDB" id="VectorBase:ISCI010424"/>
<keyword evidence="3" id="KW-0645">Protease</keyword>
<keyword evidence="4" id="KW-0732">Signal</keyword>
<dbReference type="Pfam" id="PF00450">
    <property type="entry name" value="Peptidase_S10"/>
    <property type="match status" value="1"/>
</dbReference>
<dbReference type="PaxDb" id="6945-B7Q487"/>
<reference evidence="8" key="2">
    <citation type="submission" date="2020-05" db="UniProtKB">
        <authorList>
            <consortium name="EnsemblMetazoa"/>
        </authorList>
    </citation>
    <scope>IDENTIFICATION</scope>
    <source>
        <strain evidence="8">wikel</strain>
    </source>
</reference>
<keyword evidence="5 7" id="KW-0378">Hydrolase</keyword>
<evidence type="ECO:0000313" key="7">
    <source>
        <dbReference type="EMBL" id="EEC13659.1"/>
    </source>
</evidence>
<evidence type="ECO:0000256" key="6">
    <source>
        <dbReference type="ARBA" id="ARBA00023180"/>
    </source>
</evidence>
<dbReference type="Proteomes" id="UP000001555">
    <property type="component" value="Unassembled WGS sequence"/>
</dbReference>
<dbReference type="PANTHER" id="PTHR11802:SF472">
    <property type="entry name" value="SERINE CARBOXYPEPTIDASE CPVL-RELATED"/>
    <property type="match status" value="1"/>
</dbReference>
<dbReference type="GO" id="GO:0006508">
    <property type="term" value="P:proteolysis"/>
    <property type="evidence" value="ECO:0007669"/>
    <property type="project" value="UniProtKB-KW"/>
</dbReference>
<evidence type="ECO:0000256" key="2">
    <source>
        <dbReference type="ARBA" id="ARBA00022645"/>
    </source>
</evidence>
<dbReference type="InterPro" id="IPR029058">
    <property type="entry name" value="AB_hydrolase_fold"/>
</dbReference>
<keyword evidence="2 7" id="KW-0121">Carboxypeptidase</keyword>
<dbReference type="PANTHER" id="PTHR11802">
    <property type="entry name" value="SERINE PROTEASE FAMILY S10 SERINE CARBOXYPEPTIDASE"/>
    <property type="match status" value="1"/>
</dbReference>
<dbReference type="EMBL" id="ABJB010116220">
    <property type="status" value="NOT_ANNOTATED_CDS"/>
    <property type="molecule type" value="Genomic_DNA"/>
</dbReference>
<organism>
    <name type="scientific">Ixodes scapularis</name>
    <name type="common">Black-legged tick</name>
    <name type="synonym">Deer tick</name>
    <dbReference type="NCBI Taxonomy" id="6945"/>
    <lineage>
        <taxon>Eukaryota</taxon>
        <taxon>Metazoa</taxon>
        <taxon>Ecdysozoa</taxon>
        <taxon>Arthropoda</taxon>
        <taxon>Chelicerata</taxon>
        <taxon>Arachnida</taxon>
        <taxon>Acari</taxon>
        <taxon>Parasitiformes</taxon>
        <taxon>Ixodida</taxon>
        <taxon>Ixodoidea</taxon>
        <taxon>Ixodidae</taxon>
        <taxon>Ixodinae</taxon>
        <taxon>Ixodes</taxon>
    </lineage>
</organism>
<protein>
    <submittedName>
        <fullName evidence="7 8">Serine carboxypeptidase, putative</fullName>
        <ecNumber evidence="7">3.4.16.5</ecNumber>
    </submittedName>
</protein>
<dbReference type="EMBL" id="DS853797">
    <property type="protein sequence ID" value="EEC13659.1"/>
    <property type="molecule type" value="Genomic_DNA"/>
</dbReference>
<dbReference type="EnsemblMetazoa" id="ISCW010424-RA">
    <property type="protein sequence ID" value="ISCW010424-PA"/>
    <property type="gene ID" value="ISCW010424"/>
</dbReference>
<dbReference type="AlphaFoldDB" id="B7Q487"/>
<gene>
    <name evidence="7" type="ORF">IscW_ISCW010424</name>
</gene>
<dbReference type="FunFam" id="3.40.50.1820:FF:000591">
    <property type="entry name" value="Serine carboxypeptidase, putative"/>
    <property type="match status" value="1"/>
</dbReference>
<evidence type="ECO:0000256" key="5">
    <source>
        <dbReference type="ARBA" id="ARBA00022801"/>
    </source>
</evidence>
<name>B7Q487_IXOSC</name>
<dbReference type="EC" id="3.4.16.5" evidence="7"/>
<evidence type="ECO:0000313" key="9">
    <source>
        <dbReference type="Proteomes" id="UP000001555"/>
    </source>
</evidence>
<accession>B7Q487</accession>
<dbReference type="OrthoDB" id="443318at2759"/>